<evidence type="ECO:0000256" key="2">
    <source>
        <dbReference type="SAM" id="Phobius"/>
    </source>
</evidence>
<name>A0A8S5T0G7_9CAUD</name>
<reference evidence="3" key="1">
    <citation type="journal article" date="2021" name="Proc. Natl. Acad. Sci. U.S.A.">
        <title>A Catalog of Tens of Thousands of Viruses from Human Metagenomes Reveals Hidden Associations with Chronic Diseases.</title>
        <authorList>
            <person name="Tisza M.J."/>
            <person name="Buck C.B."/>
        </authorList>
    </citation>
    <scope>NUCLEOTIDE SEQUENCE</scope>
    <source>
        <strain evidence="3">CtKFk2</strain>
    </source>
</reference>
<keyword evidence="2" id="KW-1133">Transmembrane helix</keyword>
<accession>A0A8S5T0G7</accession>
<protein>
    <submittedName>
        <fullName evidence="3">Low affinity iron permease</fullName>
    </submittedName>
</protein>
<sequence>MRIKIPLVDIETGTECPCKNYDEYELKLRCMRTKLHSRYIACIATGIVVWLITTGTSSNEKFPELISFASTITSIILSVIAIIMSITGESKTDAMRNQMERTTKKLEDTVNIVEHANRENVGNIRELKENIKILEKKIENMPVEVTEVIRQYEKTKHSEDDEVKKSINDNAVWVKKNE</sequence>
<proteinExistence type="predicted"/>
<organism evidence="3">
    <name type="scientific">Siphoviridae sp. ctKFk2</name>
    <dbReference type="NCBI Taxonomy" id="2827841"/>
    <lineage>
        <taxon>Viruses</taxon>
        <taxon>Duplodnaviria</taxon>
        <taxon>Heunggongvirae</taxon>
        <taxon>Uroviricota</taxon>
        <taxon>Caudoviricetes</taxon>
    </lineage>
</organism>
<dbReference type="EMBL" id="BK032722">
    <property type="protein sequence ID" value="DAF56829.1"/>
    <property type="molecule type" value="Genomic_DNA"/>
</dbReference>
<keyword evidence="1" id="KW-0175">Coiled coil</keyword>
<feature type="coiled-coil region" evidence="1">
    <location>
        <begin position="99"/>
        <end position="144"/>
    </location>
</feature>
<evidence type="ECO:0000313" key="3">
    <source>
        <dbReference type="EMBL" id="DAF56829.1"/>
    </source>
</evidence>
<keyword evidence="2" id="KW-0812">Transmembrane</keyword>
<keyword evidence="2" id="KW-0472">Membrane</keyword>
<feature type="transmembrane region" description="Helical" evidence="2">
    <location>
        <begin position="35"/>
        <end position="53"/>
    </location>
</feature>
<feature type="transmembrane region" description="Helical" evidence="2">
    <location>
        <begin position="65"/>
        <end position="86"/>
    </location>
</feature>
<evidence type="ECO:0000256" key="1">
    <source>
        <dbReference type="SAM" id="Coils"/>
    </source>
</evidence>